<dbReference type="InterPro" id="IPR059000">
    <property type="entry name" value="ATPase_P-type_domA"/>
</dbReference>
<feature type="region of interest" description="Disordered" evidence="11">
    <location>
        <begin position="789"/>
        <end position="809"/>
    </location>
</feature>
<dbReference type="GO" id="GO:0005524">
    <property type="term" value="F:ATP binding"/>
    <property type="evidence" value="ECO:0007669"/>
    <property type="project" value="UniProtKB-KW"/>
</dbReference>
<feature type="compositionally biased region" description="Low complexity" evidence="11">
    <location>
        <begin position="1222"/>
        <end position="1231"/>
    </location>
</feature>
<feature type="transmembrane region" description="Helical" evidence="12">
    <location>
        <begin position="1515"/>
        <end position="1533"/>
    </location>
</feature>
<dbReference type="Gene3D" id="3.40.50.1000">
    <property type="entry name" value="HAD superfamily/HAD-like"/>
    <property type="match status" value="1"/>
</dbReference>
<feature type="transmembrane region" description="Helical" evidence="12">
    <location>
        <begin position="1477"/>
        <end position="1495"/>
    </location>
</feature>
<reference evidence="14 15" key="1">
    <citation type="journal article" date="2014" name="Mol. Plant">
        <title>Chromosome Scale Genome Assembly and Transcriptome Profiling of Nannochloropsis gaditana in Nitrogen Depletion.</title>
        <authorList>
            <person name="Corteggiani Carpinelli E."/>
            <person name="Telatin A."/>
            <person name="Vitulo N."/>
            <person name="Forcato C."/>
            <person name="D'Angelo M."/>
            <person name="Schiavon R."/>
            <person name="Vezzi A."/>
            <person name="Giacometti G.M."/>
            <person name="Morosinotto T."/>
            <person name="Valle G."/>
        </authorList>
    </citation>
    <scope>NUCLEOTIDE SEQUENCE [LARGE SCALE GENOMIC DNA]</scope>
    <source>
        <strain evidence="14 15">B-31</strain>
    </source>
</reference>
<dbReference type="OrthoDB" id="48943at2759"/>
<feature type="region of interest" description="Disordered" evidence="11">
    <location>
        <begin position="529"/>
        <end position="575"/>
    </location>
</feature>
<dbReference type="SUPFAM" id="SSF81665">
    <property type="entry name" value="Calcium ATPase, transmembrane domain M"/>
    <property type="match status" value="1"/>
</dbReference>
<evidence type="ECO:0000256" key="4">
    <source>
        <dbReference type="ARBA" id="ARBA00022723"/>
    </source>
</evidence>
<feature type="compositionally biased region" description="Acidic residues" evidence="11">
    <location>
        <begin position="554"/>
        <end position="569"/>
    </location>
</feature>
<keyword evidence="10 12" id="KW-0472">Membrane</keyword>
<evidence type="ECO:0000256" key="6">
    <source>
        <dbReference type="ARBA" id="ARBA00022840"/>
    </source>
</evidence>
<dbReference type="Pfam" id="PF13246">
    <property type="entry name" value="Cation_ATPase"/>
    <property type="match status" value="1"/>
</dbReference>
<evidence type="ECO:0000256" key="3">
    <source>
        <dbReference type="ARBA" id="ARBA00022692"/>
    </source>
</evidence>
<dbReference type="GO" id="GO:0016887">
    <property type="term" value="F:ATP hydrolysis activity"/>
    <property type="evidence" value="ECO:0007669"/>
    <property type="project" value="InterPro"/>
</dbReference>
<dbReference type="InterPro" id="IPR018303">
    <property type="entry name" value="ATPase_P-typ_P_site"/>
</dbReference>
<keyword evidence="3 12" id="KW-0812">Transmembrane</keyword>
<name>W7TW81_9STRA</name>
<evidence type="ECO:0000313" key="14">
    <source>
        <dbReference type="EMBL" id="EWM24559.1"/>
    </source>
</evidence>
<comment type="caution">
    <text evidence="14">The sequence shown here is derived from an EMBL/GenBank/DDBJ whole genome shotgun (WGS) entry which is preliminary data.</text>
</comment>
<feature type="transmembrane region" description="Helical" evidence="12">
    <location>
        <begin position="221"/>
        <end position="245"/>
    </location>
</feature>
<evidence type="ECO:0000259" key="13">
    <source>
        <dbReference type="Pfam" id="PF00122"/>
    </source>
</evidence>
<dbReference type="Gene3D" id="2.70.150.10">
    <property type="entry name" value="Calcium-transporting ATPase, cytoplasmic transduction domain A"/>
    <property type="match status" value="1"/>
</dbReference>
<dbReference type="SUPFAM" id="SSF81660">
    <property type="entry name" value="Metal cation-transporting ATPase, ATP-binding domain N"/>
    <property type="match status" value="1"/>
</dbReference>
<evidence type="ECO:0000256" key="8">
    <source>
        <dbReference type="ARBA" id="ARBA00022967"/>
    </source>
</evidence>
<dbReference type="PANTHER" id="PTHR45630">
    <property type="entry name" value="CATION-TRANSPORTING ATPASE-RELATED"/>
    <property type="match status" value="1"/>
</dbReference>
<evidence type="ECO:0000256" key="9">
    <source>
        <dbReference type="ARBA" id="ARBA00022989"/>
    </source>
</evidence>
<evidence type="ECO:0000256" key="5">
    <source>
        <dbReference type="ARBA" id="ARBA00022741"/>
    </source>
</evidence>
<dbReference type="SUPFAM" id="SSF81653">
    <property type="entry name" value="Calcium ATPase, transduction domain A"/>
    <property type="match status" value="1"/>
</dbReference>
<feature type="transmembrane region" description="Helical" evidence="12">
    <location>
        <begin position="382"/>
        <end position="399"/>
    </location>
</feature>
<evidence type="ECO:0000256" key="11">
    <source>
        <dbReference type="SAM" id="MobiDB-lite"/>
    </source>
</evidence>
<evidence type="ECO:0000256" key="12">
    <source>
        <dbReference type="SAM" id="Phobius"/>
    </source>
</evidence>
<keyword evidence="9 12" id="KW-1133">Transmembrane helix</keyword>
<keyword evidence="5" id="KW-0547">Nucleotide-binding</keyword>
<dbReference type="NCBIfam" id="TIGR01657">
    <property type="entry name" value="P-ATPase-V"/>
    <property type="match status" value="1"/>
</dbReference>
<dbReference type="GO" id="GO:0016020">
    <property type="term" value="C:membrane"/>
    <property type="evidence" value="ECO:0007669"/>
    <property type="project" value="UniProtKB-SubCell"/>
</dbReference>
<dbReference type="InterPro" id="IPR023214">
    <property type="entry name" value="HAD_sf"/>
</dbReference>
<sequence>MACAVFLWTNRKENKAWHAFNRASRNAHSVQALRRLHLNHDNIRPPSAHRDIHSPVSRSFFSCLESFRLGASRYFEALVHRVRDSVPSSRNMARPHNQPKWTGKRILSLQLYQNIGGLFGGLISWEHLPFMVLYAVVFHWCYTTMGDPYQQALAKADSEGASLPHTVEHLRASASAFLLKAPVDPSAAEKEAPFSFWGMGEANNEPAVPDYYLPSPYLPGFWPLFALGSVATLHALILLLQVWVVDIKCWVRYRPVRNVSEATHLRIVPRAFRGKKQLLPLERGGLGTWFLLERRRYLYIPEKETFQKIRCKVDWPLAFFGKWRGFATDGEVMDAQERFGKNLFEITLPAFMDLYKQQLLSPFTVFQLFCVILWCLDSYWQYSVFTLFMIFSFEASVVMQRIKNLNVLKGMDNKVLDVLVFRNRRWEVTRTTELVPGDVFSLLKTPENDGIVPCDCLLLQGSTVVNEATLTGESIPQMKEALAKGEGEGGEVLDIKSGTGKVHVMFGGTRLLQVSAGGGSNTVEVLDDEERAEEGEASLHGPHATEGQEKDGGSEEGENGESVSMDEEGIPPPPDHGCVCYALRTGFSSSQGKLVRMIEGSTEGVRTDTRDTALLLLLLLLFAIAASGYVLKKGMERGDKSKYQLLLHCVLIVTSVIPPELPMQMALAVNSALLTLIKMQIFCTEPFRVPAAGKVDVCLFDKTGTLTTDELVAVGVTDMGRRGSESGRDGGRETEALGLTGMQEAGAAATVVLGACHALVLVDGKVAGDPIEAAALKEIKWEIVERSRVQERKGGRPGRDGGSSAGMVTECRPLPAQTAARGPRAFHVEGFGPAGCLHIVARHHFSSKLQRMSVVVRAGLPASGTAVSGQGAPKALVLVKGSPEAIAKLLAPAAAASLPLTRYHQTAAHLAKEGMRVLALAYKVVEGTVEEVDRVVSSRQAAESDLLFAGFVAFTCRVRRDTAAVVAQLKEGKHAVAMVTGDALLTAVHVAKQVGICRAGRKGMLILGVQGEGEEGGHEKNPGPPRIFWESYETGKEVDVAFDPEKVPLLARDYDLCTAGMPLAVASKVHPALRRHLEHFVVFARMTPDEKEAVITSLKAEGRVCMMCGDGANDVGALKQADVGVALLSGFGDLNVDRGTGAANDSTGATPSTSSLTAIMTKAQLEELQRMKPSEIKKKLRALGVAPEDHPQVVEKAELIRLYQAAVQRRAAKEHDAKNAREAAAGVVAAGGRKGQPKTPQELRAQQEKERREMLLAKQEELRKEMEERTAKGESFAMVRALMSVYQKEAAAAKEKRAKMAADSTLTASAAKMAAMMEEMDTGEGGGELPMVKVGDASVAAPFTSKMPSIRGTVDIIRQGRCTLVTTIQMYQILALTCLISSYSLSVLHLDGVKYGDYQMTALGILMSISFVTVSRAKPLERLSSVRPFNSIFHPALFFSILGQFALHLICMMLAVRESKKHLPPDFKIEVEGEFKANIINSVVFLVSAVQQVSVFVVNLKGPPFMSGLGDNSPLLYSLASTFVLTFLLASESMPQLNKFLQLVPFPTPGFRNLVLLLLAGDIACATVWDRLMTFIFAPHVLRASLEGLTGKDGVRMLKILVVITGVIWFLCQGDLDLEEFGGLMGGDAAVGVEKNETGSWLNVVVPPRPTLEGGGLEDGLDEFVGT</sequence>
<feature type="transmembrane region" description="Helical" evidence="12">
    <location>
        <begin position="1437"/>
        <end position="1456"/>
    </location>
</feature>
<dbReference type="SUPFAM" id="SSF56784">
    <property type="entry name" value="HAD-like"/>
    <property type="match status" value="1"/>
</dbReference>
<dbReference type="InterPro" id="IPR008250">
    <property type="entry name" value="ATPase_P-typ_transduc_dom_A_sf"/>
</dbReference>
<dbReference type="GO" id="GO:0019829">
    <property type="term" value="F:ATPase-coupled monoatomic cation transmembrane transporter activity"/>
    <property type="evidence" value="ECO:0007669"/>
    <property type="project" value="TreeGrafter"/>
</dbReference>
<evidence type="ECO:0000256" key="10">
    <source>
        <dbReference type="ARBA" id="ARBA00023136"/>
    </source>
</evidence>
<keyword evidence="15" id="KW-1185">Reference proteome</keyword>
<dbReference type="PRINTS" id="PR00119">
    <property type="entry name" value="CATATPASE"/>
</dbReference>
<dbReference type="InterPro" id="IPR001757">
    <property type="entry name" value="P_typ_ATPase"/>
</dbReference>
<feature type="transmembrane region" description="Helical" evidence="12">
    <location>
        <begin position="613"/>
        <end position="631"/>
    </location>
</feature>
<evidence type="ECO:0000256" key="2">
    <source>
        <dbReference type="ARBA" id="ARBA00006000"/>
    </source>
</evidence>
<dbReference type="Proteomes" id="UP000019335">
    <property type="component" value="Chromosome 13"/>
</dbReference>
<dbReference type="NCBIfam" id="TIGR01494">
    <property type="entry name" value="ATPase_P-type"/>
    <property type="match status" value="1"/>
</dbReference>
<comment type="similarity">
    <text evidence="2">Belongs to the cation transport ATPase (P-type) (TC 3.A.3) family. Type V subfamily.</text>
</comment>
<accession>W7TW81</accession>
<dbReference type="InterPro" id="IPR006544">
    <property type="entry name" value="P-type_TPase_V"/>
</dbReference>
<keyword evidence="4" id="KW-0479">Metal-binding</keyword>
<dbReference type="InterPro" id="IPR044492">
    <property type="entry name" value="P_typ_ATPase_HD_dom"/>
</dbReference>
<dbReference type="EMBL" id="AZIL01001183">
    <property type="protein sequence ID" value="EWM24559.1"/>
    <property type="molecule type" value="Genomic_DNA"/>
</dbReference>
<evidence type="ECO:0000256" key="7">
    <source>
        <dbReference type="ARBA" id="ARBA00022842"/>
    </source>
</evidence>
<feature type="transmembrane region" description="Helical" evidence="12">
    <location>
        <begin position="115"/>
        <end position="140"/>
    </location>
</feature>
<dbReference type="GO" id="GO:0046872">
    <property type="term" value="F:metal ion binding"/>
    <property type="evidence" value="ECO:0007669"/>
    <property type="project" value="UniProtKB-KW"/>
</dbReference>
<comment type="subcellular location">
    <subcellularLocation>
        <location evidence="1">Membrane</location>
        <topology evidence="1">Multi-pass membrane protein</topology>
    </subcellularLocation>
</comment>
<feature type="domain" description="P-type ATPase A" evidence="13">
    <location>
        <begin position="418"/>
        <end position="513"/>
    </location>
</feature>
<feature type="region of interest" description="Disordered" evidence="11">
    <location>
        <begin position="1213"/>
        <end position="1249"/>
    </location>
</feature>
<evidence type="ECO:0000313" key="15">
    <source>
        <dbReference type="Proteomes" id="UP000019335"/>
    </source>
</evidence>
<organism evidence="14 15">
    <name type="scientific">Nannochloropsis gaditana</name>
    <dbReference type="NCBI Taxonomy" id="72520"/>
    <lineage>
        <taxon>Eukaryota</taxon>
        <taxon>Sar</taxon>
        <taxon>Stramenopiles</taxon>
        <taxon>Ochrophyta</taxon>
        <taxon>Eustigmatophyceae</taxon>
        <taxon>Eustigmatales</taxon>
        <taxon>Monodopsidaceae</taxon>
        <taxon>Nannochloropsis</taxon>
    </lineage>
</organism>
<dbReference type="GO" id="GO:0140358">
    <property type="term" value="F:P-type transmembrane transporter activity"/>
    <property type="evidence" value="ECO:0007669"/>
    <property type="project" value="InterPro"/>
</dbReference>
<dbReference type="SFLD" id="SFLDS00003">
    <property type="entry name" value="Haloacid_Dehalogenase"/>
    <property type="match status" value="1"/>
</dbReference>
<feature type="transmembrane region" description="Helical" evidence="12">
    <location>
        <begin position="359"/>
        <end position="376"/>
    </location>
</feature>
<dbReference type="Pfam" id="PF00122">
    <property type="entry name" value="E1-E2_ATPase"/>
    <property type="match status" value="1"/>
</dbReference>
<dbReference type="PROSITE" id="PS00154">
    <property type="entry name" value="ATPASE_E1_E2"/>
    <property type="match status" value="1"/>
</dbReference>
<protein>
    <submittedName>
        <fullName evidence="14">p-atpase family transporter: cation</fullName>
    </submittedName>
</protein>
<evidence type="ECO:0000256" key="1">
    <source>
        <dbReference type="ARBA" id="ARBA00004141"/>
    </source>
</evidence>
<keyword evidence="8" id="KW-1278">Translocase</keyword>
<dbReference type="SFLD" id="SFLDG00002">
    <property type="entry name" value="C1.7:_P-type_atpase_like"/>
    <property type="match status" value="1"/>
</dbReference>
<keyword evidence="7" id="KW-0460">Magnesium</keyword>
<dbReference type="SFLD" id="SFLDF00027">
    <property type="entry name" value="p-type_atpase"/>
    <property type="match status" value="1"/>
</dbReference>
<gene>
    <name evidence="14" type="ORF">Naga_100140g11</name>
</gene>
<keyword evidence="6" id="KW-0067">ATP-binding</keyword>
<dbReference type="InterPro" id="IPR023298">
    <property type="entry name" value="ATPase_P-typ_TM_dom_sf"/>
</dbReference>
<dbReference type="InterPro" id="IPR036412">
    <property type="entry name" value="HAD-like_sf"/>
</dbReference>
<feature type="compositionally biased region" description="Basic and acidic residues" evidence="11">
    <location>
        <begin position="789"/>
        <end position="799"/>
    </location>
</feature>
<proteinExistence type="inferred from homology"/>
<dbReference type="InterPro" id="IPR023299">
    <property type="entry name" value="ATPase_P-typ_cyto_dom_N"/>
</dbReference>
<dbReference type="Gene3D" id="3.40.1110.10">
    <property type="entry name" value="Calcium-transporting ATPase, cytoplasmic domain N"/>
    <property type="match status" value="1"/>
</dbReference>
<dbReference type="PANTHER" id="PTHR45630:SF6">
    <property type="entry name" value="CATION-TRANSPORTING P-TYPE ATPASE N-TERMINAL DOMAIN-CONTAINING PROTEIN"/>
    <property type="match status" value="1"/>
</dbReference>